<dbReference type="EMBL" id="UYRT01000582">
    <property type="protein sequence ID" value="VDK28405.1"/>
    <property type="molecule type" value="Genomic_DNA"/>
</dbReference>
<evidence type="ECO:0000313" key="1">
    <source>
        <dbReference type="EMBL" id="VDK28405.1"/>
    </source>
</evidence>
<protein>
    <submittedName>
        <fullName evidence="3">Phosphorylase b kinase regulatory subunit</fullName>
    </submittedName>
</protein>
<keyword evidence="2" id="KW-1185">Reference proteome</keyword>
<evidence type="ECO:0000313" key="2">
    <source>
        <dbReference type="Proteomes" id="UP000271098"/>
    </source>
</evidence>
<accession>A0A183CVX6</accession>
<reference evidence="1 2" key="2">
    <citation type="submission" date="2018-11" db="EMBL/GenBank/DDBJ databases">
        <authorList>
            <consortium name="Pathogen Informatics"/>
        </authorList>
    </citation>
    <scope>NUCLEOTIDE SEQUENCE [LARGE SCALE GENOMIC DNA]</scope>
</reference>
<reference evidence="3" key="1">
    <citation type="submission" date="2016-06" db="UniProtKB">
        <authorList>
            <consortium name="WormBaseParasite"/>
        </authorList>
    </citation>
    <scope>IDENTIFICATION</scope>
</reference>
<organism evidence="3">
    <name type="scientific">Gongylonema pulchrum</name>
    <dbReference type="NCBI Taxonomy" id="637853"/>
    <lineage>
        <taxon>Eukaryota</taxon>
        <taxon>Metazoa</taxon>
        <taxon>Ecdysozoa</taxon>
        <taxon>Nematoda</taxon>
        <taxon>Chromadorea</taxon>
        <taxon>Rhabditida</taxon>
        <taxon>Spirurina</taxon>
        <taxon>Spiruromorpha</taxon>
        <taxon>Spiruroidea</taxon>
        <taxon>Gongylonematidae</taxon>
        <taxon>Gongylonema</taxon>
    </lineage>
</organism>
<dbReference type="AlphaFoldDB" id="A0A183CVX6"/>
<dbReference type="WBParaSite" id="GPUH_0000061701-mRNA-1">
    <property type="protein sequence ID" value="GPUH_0000061701-mRNA-1"/>
    <property type="gene ID" value="GPUH_0000061701"/>
</dbReference>
<gene>
    <name evidence="1" type="ORF">GPUH_LOCUS617</name>
</gene>
<sequence length="91" mass="10294">GLIFISCRVIAFRYDIRRTGYIIVTSIIEDDDVLRPAVVEAVLGLWNLIQQLTVEGRNDTAFDYSSICVKFPISPEFDEILASILLQNSSR</sequence>
<evidence type="ECO:0000313" key="3">
    <source>
        <dbReference type="WBParaSite" id="GPUH_0000061701-mRNA-1"/>
    </source>
</evidence>
<dbReference type="Proteomes" id="UP000271098">
    <property type="component" value="Unassembled WGS sequence"/>
</dbReference>
<name>A0A183CVX6_9BILA</name>
<proteinExistence type="predicted"/>